<dbReference type="FunFam" id="3.60.20.10:FF:000004">
    <property type="entry name" value="Proteasome subunit alpha type-4"/>
    <property type="match status" value="1"/>
</dbReference>
<comment type="caution">
    <text evidence="7">The sequence shown here is derived from an EMBL/GenBank/DDBJ whole genome shotgun (WGS) entry which is preliminary data.</text>
</comment>
<dbReference type="PANTHER" id="PTHR11599">
    <property type="entry name" value="PROTEASOME SUBUNIT ALPHA/BETA"/>
    <property type="match status" value="1"/>
</dbReference>
<comment type="similarity">
    <text evidence="4 5">Belongs to the peptidase T1A family.</text>
</comment>
<evidence type="ECO:0000256" key="4">
    <source>
        <dbReference type="HAMAP-Rule" id="MF_00289"/>
    </source>
</evidence>
<sequence length="251" mass="27465">MYEVNDLSVFAAPGAYDRAITVFSPDGRLFQVEYALETVNRGATILGIACSGGVVLGAEEKIETKLQDTQFAWKLYDVDEHLGAAVVGLGSDARILIDQARIYAQSNRLMYDEAIDVEMMTKRVGDVKQLYTQHAGVRPFGVSIIFGGVDKTGPRVFTTDPSGSYRGYKAVAVGIGRETVEGVLNEEYREDLSLDEAIKLAIKCLTRALEARGEPKRIKISVIPLETQKLQALSDEKIETIQRGLEGSGTK</sequence>
<dbReference type="InterPro" id="IPR023332">
    <property type="entry name" value="Proteasome_alpha-type"/>
</dbReference>
<dbReference type="SUPFAM" id="SSF56235">
    <property type="entry name" value="N-terminal nucleophile aminohydrolases (Ntn hydrolases)"/>
    <property type="match status" value="1"/>
</dbReference>
<dbReference type="InterPro" id="IPR029055">
    <property type="entry name" value="Ntn_hydrolases_N"/>
</dbReference>
<dbReference type="AlphaFoldDB" id="A0A0M0BUH6"/>
<dbReference type="GO" id="GO:0005737">
    <property type="term" value="C:cytoplasm"/>
    <property type="evidence" value="ECO:0007669"/>
    <property type="project" value="UniProtKB-SubCell"/>
</dbReference>
<proteinExistence type="inferred from homology"/>
<comment type="subcellular location">
    <subcellularLocation>
        <location evidence="1 4">Cytoplasm</location>
    </subcellularLocation>
</comment>
<evidence type="ECO:0000259" key="6">
    <source>
        <dbReference type="SMART" id="SM00948"/>
    </source>
</evidence>
<accession>A0A0M0BUH6</accession>
<evidence type="ECO:0000256" key="5">
    <source>
        <dbReference type="PROSITE-ProRule" id="PRU00808"/>
    </source>
</evidence>
<dbReference type="NCBIfam" id="TIGR03633">
    <property type="entry name" value="arc_protsome_A"/>
    <property type="match status" value="1"/>
</dbReference>
<protein>
    <recommendedName>
        <fullName evidence="4">Proteasome subunit alpha</fullName>
    </recommendedName>
    <alternativeName>
        <fullName evidence="4">20S proteasome alpha subunit</fullName>
    </alternativeName>
    <alternativeName>
        <fullName evidence="4">Proteasome core protein PsmA</fullName>
    </alternativeName>
</protein>
<reference evidence="7 8" key="1">
    <citation type="submission" date="2015-06" db="EMBL/GenBank/DDBJ databases">
        <title>New insights into the roles of widespread benthic archaea in carbon and nitrogen cycling.</title>
        <authorList>
            <person name="Lazar C.S."/>
            <person name="Baker B.J."/>
            <person name="Seitz K.W."/>
            <person name="Hyde A.S."/>
            <person name="Dick G.J."/>
            <person name="Hinrichs K.-U."/>
            <person name="Teske A.P."/>
        </authorList>
    </citation>
    <scope>NUCLEOTIDE SEQUENCE [LARGE SCALE GENOMIC DNA]</scope>
    <source>
        <strain evidence="7">SG8-32-1</strain>
    </source>
</reference>
<dbReference type="EMBL" id="LFWU01000088">
    <property type="protein sequence ID" value="KON31831.1"/>
    <property type="molecule type" value="Genomic_DNA"/>
</dbReference>
<keyword evidence="3 4" id="KW-0647">Proteasome</keyword>
<comment type="activity regulation">
    <text evidence="4">The formation of the proteasomal ATPase PAN-20S proteasome complex, via the docking of the C-termini of PAN into the intersubunit pockets in the alpha-rings, triggers opening of the gate for substrate entry. Interconversion between the open-gate and close-gate conformations leads to a dynamic regulation of the 20S proteasome proteolysis activity.</text>
</comment>
<dbReference type="Pfam" id="PF10584">
    <property type="entry name" value="Proteasome_A_N"/>
    <property type="match status" value="1"/>
</dbReference>
<dbReference type="InterPro" id="IPR000426">
    <property type="entry name" value="Proteasome_asu_N"/>
</dbReference>
<feature type="domain" description="Proteasome alpha-type subunits" evidence="6">
    <location>
        <begin position="16"/>
        <end position="38"/>
    </location>
</feature>
<evidence type="ECO:0000256" key="1">
    <source>
        <dbReference type="ARBA" id="ARBA00004496"/>
    </source>
</evidence>
<organism evidence="7 8">
    <name type="scientific">miscellaneous Crenarchaeota group-1 archaeon SG8-32-1</name>
    <dbReference type="NCBI Taxonomy" id="1685124"/>
    <lineage>
        <taxon>Archaea</taxon>
        <taxon>Candidatus Bathyarchaeota</taxon>
        <taxon>MCG-1</taxon>
    </lineage>
</organism>
<dbReference type="GO" id="GO:0006511">
    <property type="term" value="P:ubiquitin-dependent protein catabolic process"/>
    <property type="evidence" value="ECO:0007669"/>
    <property type="project" value="InterPro"/>
</dbReference>
<dbReference type="GO" id="GO:0019773">
    <property type="term" value="C:proteasome core complex, alpha-subunit complex"/>
    <property type="evidence" value="ECO:0007669"/>
    <property type="project" value="UniProtKB-UniRule"/>
</dbReference>
<gene>
    <name evidence="4" type="primary">psmA</name>
    <name evidence="7" type="ORF">AC477_03780</name>
</gene>
<keyword evidence="2 4" id="KW-0963">Cytoplasm</keyword>
<dbReference type="HAMAP" id="MF_00289_A">
    <property type="entry name" value="Proteasome_A_A"/>
    <property type="match status" value="1"/>
</dbReference>
<comment type="subunit">
    <text evidence="4">The 20S proteasome core is composed of 14 alpha and 14 beta subunits that assemble into four stacked heptameric rings, resulting in a barrel-shaped structure. The two inner rings, each composed of seven catalytic beta subunits, are sandwiched by two outer rings, each composed of seven alpha subunits. The catalytic chamber with the active sites is on the inside of the barrel. Has a gated structure, the ends of the cylinder being occluded by the N-termini of the alpha-subunits. Is capped at one or both ends by the proteasome regulatory ATPase, PAN.</text>
</comment>
<dbReference type="Gene3D" id="3.60.20.10">
    <property type="entry name" value="Glutamine Phosphoribosylpyrophosphate, subunit 1, domain 1"/>
    <property type="match status" value="1"/>
</dbReference>
<dbReference type="GO" id="GO:0004298">
    <property type="term" value="F:threonine-type endopeptidase activity"/>
    <property type="evidence" value="ECO:0007669"/>
    <property type="project" value="InterPro"/>
</dbReference>
<comment type="function">
    <text evidence="4">Component of the proteasome core, a large protease complex with broad specificity involved in protein degradation.</text>
</comment>
<evidence type="ECO:0000313" key="7">
    <source>
        <dbReference type="EMBL" id="KON31831.1"/>
    </source>
</evidence>
<dbReference type="SMART" id="SM00948">
    <property type="entry name" value="Proteasome_A_N"/>
    <property type="match status" value="1"/>
</dbReference>
<dbReference type="Pfam" id="PF00227">
    <property type="entry name" value="Proteasome"/>
    <property type="match status" value="1"/>
</dbReference>
<dbReference type="InterPro" id="IPR019982">
    <property type="entry name" value="Proteasome_asu_arc"/>
</dbReference>
<name>A0A0M0BUH6_9ARCH</name>
<evidence type="ECO:0000313" key="8">
    <source>
        <dbReference type="Proteomes" id="UP000037237"/>
    </source>
</evidence>
<dbReference type="NCBIfam" id="NF003075">
    <property type="entry name" value="PRK03996.1"/>
    <property type="match status" value="1"/>
</dbReference>
<dbReference type="InterPro" id="IPR050115">
    <property type="entry name" value="Proteasome_alpha"/>
</dbReference>
<dbReference type="GO" id="GO:0010498">
    <property type="term" value="P:proteasomal protein catabolic process"/>
    <property type="evidence" value="ECO:0007669"/>
    <property type="project" value="UniProtKB-UniRule"/>
</dbReference>
<dbReference type="Proteomes" id="UP000037237">
    <property type="component" value="Unassembled WGS sequence"/>
</dbReference>
<dbReference type="InterPro" id="IPR001353">
    <property type="entry name" value="Proteasome_sua/b"/>
</dbReference>
<dbReference type="PATRIC" id="fig|1685124.3.peg.733"/>
<evidence type="ECO:0000256" key="3">
    <source>
        <dbReference type="ARBA" id="ARBA00022942"/>
    </source>
</evidence>
<evidence type="ECO:0000256" key="2">
    <source>
        <dbReference type="ARBA" id="ARBA00022490"/>
    </source>
</evidence>
<dbReference type="PROSITE" id="PS51475">
    <property type="entry name" value="PROTEASOME_ALPHA_2"/>
    <property type="match status" value="1"/>
</dbReference>